<dbReference type="HOGENOM" id="CLU_2740403_0_0_1"/>
<accession>A0A0C9XEB8</accession>
<dbReference type="AlphaFoldDB" id="A0A0C9XEB8"/>
<organism evidence="1 2">
    <name type="scientific">Laccaria amethystina LaAM-08-1</name>
    <dbReference type="NCBI Taxonomy" id="1095629"/>
    <lineage>
        <taxon>Eukaryota</taxon>
        <taxon>Fungi</taxon>
        <taxon>Dikarya</taxon>
        <taxon>Basidiomycota</taxon>
        <taxon>Agaricomycotina</taxon>
        <taxon>Agaricomycetes</taxon>
        <taxon>Agaricomycetidae</taxon>
        <taxon>Agaricales</taxon>
        <taxon>Agaricineae</taxon>
        <taxon>Hydnangiaceae</taxon>
        <taxon>Laccaria</taxon>
    </lineage>
</organism>
<dbReference type="EMBL" id="KN838635">
    <property type="protein sequence ID" value="KIJ99948.1"/>
    <property type="molecule type" value="Genomic_DNA"/>
</dbReference>
<keyword evidence="2" id="KW-1185">Reference proteome</keyword>
<evidence type="ECO:0000313" key="1">
    <source>
        <dbReference type="EMBL" id="KIJ99948.1"/>
    </source>
</evidence>
<sequence>MAGSSTLLTSMHHHQPPLFNICTRKTLTHAPRALWISSEPARRESMQPPILLSSHLQIQIYSHILAQCPSV</sequence>
<reference evidence="1 2" key="1">
    <citation type="submission" date="2014-04" db="EMBL/GenBank/DDBJ databases">
        <authorList>
            <consortium name="DOE Joint Genome Institute"/>
            <person name="Kuo A."/>
            <person name="Kohler A."/>
            <person name="Nagy L.G."/>
            <person name="Floudas D."/>
            <person name="Copeland A."/>
            <person name="Barry K.W."/>
            <person name="Cichocki N."/>
            <person name="Veneault-Fourrey C."/>
            <person name="LaButti K."/>
            <person name="Lindquist E.A."/>
            <person name="Lipzen A."/>
            <person name="Lundell T."/>
            <person name="Morin E."/>
            <person name="Murat C."/>
            <person name="Sun H."/>
            <person name="Tunlid A."/>
            <person name="Henrissat B."/>
            <person name="Grigoriev I.V."/>
            <person name="Hibbett D.S."/>
            <person name="Martin F."/>
            <person name="Nordberg H.P."/>
            <person name="Cantor M.N."/>
            <person name="Hua S.X."/>
        </authorList>
    </citation>
    <scope>NUCLEOTIDE SEQUENCE [LARGE SCALE GENOMIC DNA]</scope>
    <source>
        <strain evidence="1 2">LaAM-08-1</strain>
    </source>
</reference>
<reference evidence="2" key="2">
    <citation type="submission" date="2015-01" db="EMBL/GenBank/DDBJ databases">
        <title>Evolutionary Origins and Diversification of the Mycorrhizal Mutualists.</title>
        <authorList>
            <consortium name="DOE Joint Genome Institute"/>
            <consortium name="Mycorrhizal Genomics Consortium"/>
            <person name="Kohler A."/>
            <person name="Kuo A."/>
            <person name="Nagy L.G."/>
            <person name="Floudas D."/>
            <person name="Copeland A."/>
            <person name="Barry K.W."/>
            <person name="Cichocki N."/>
            <person name="Veneault-Fourrey C."/>
            <person name="LaButti K."/>
            <person name="Lindquist E.A."/>
            <person name="Lipzen A."/>
            <person name="Lundell T."/>
            <person name="Morin E."/>
            <person name="Murat C."/>
            <person name="Riley R."/>
            <person name="Ohm R."/>
            <person name="Sun H."/>
            <person name="Tunlid A."/>
            <person name="Henrissat B."/>
            <person name="Grigoriev I.V."/>
            <person name="Hibbett D.S."/>
            <person name="Martin F."/>
        </authorList>
    </citation>
    <scope>NUCLEOTIDE SEQUENCE [LARGE SCALE GENOMIC DNA]</scope>
    <source>
        <strain evidence="2">LaAM-08-1</strain>
    </source>
</reference>
<name>A0A0C9XEB8_9AGAR</name>
<dbReference type="Proteomes" id="UP000054477">
    <property type="component" value="Unassembled WGS sequence"/>
</dbReference>
<evidence type="ECO:0000313" key="2">
    <source>
        <dbReference type="Proteomes" id="UP000054477"/>
    </source>
</evidence>
<gene>
    <name evidence="1" type="ORF">K443DRAFT_679540</name>
</gene>
<proteinExistence type="predicted"/>
<protein>
    <submittedName>
        <fullName evidence="1">Uncharacterized protein</fullName>
    </submittedName>
</protein>